<dbReference type="AlphaFoldDB" id="A0A8H6DZN2"/>
<sequence length="103" mass="11616">MSRAILSHLPLRNIGHGGEERETRRMAEWIDAYACLSRQTQVQVPPRRHNPIHTHPPTHTHTHTWKHAQRAGAASAATSSKNSQLPETWPYCSIHAPSQRATC</sequence>
<feature type="compositionally biased region" description="Low complexity" evidence="1">
    <location>
        <begin position="70"/>
        <end position="83"/>
    </location>
</feature>
<accession>A0A8H6DZN2</accession>
<gene>
    <name evidence="2" type="ORF">GGP41_006700</name>
</gene>
<proteinExistence type="predicted"/>
<feature type="compositionally biased region" description="Basic residues" evidence="1">
    <location>
        <begin position="46"/>
        <end position="69"/>
    </location>
</feature>
<evidence type="ECO:0000256" key="1">
    <source>
        <dbReference type="SAM" id="MobiDB-lite"/>
    </source>
</evidence>
<feature type="region of interest" description="Disordered" evidence="1">
    <location>
        <begin position="1"/>
        <end position="22"/>
    </location>
</feature>
<dbReference type="EMBL" id="WNKQ01000001">
    <property type="protein sequence ID" value="KAF5853952.1"/>
    <property type="molecule type" value="Genomic_DNA"/>
</dbReference>
<protein>
    <submittedName>
        <fullName evidence="2">Uncharacterized protein</fullName>
    </submittedName>
</protein>
<comment type="caution">
    <text evidence="2">The sequence shown here is derived from an EMBL/GenBank/DDBJ whole genome shotgun (WGS) entry which is preliminary data.</text>
</comment>
<evidence type="ECO:0000313" key="2">
    <source>
        <dbReference type="EMBL" id="KAF5853952.1"/>
    </source>
</evidence>
<organism evidence="2 3">
    <name type="scientific">Cochliobolus sativus</name>
    <name type="common">Common root rot and spot blotch fungus</name>
    <name type="synonym">Bipolaris sorokiniana</name>
    <dbReference type="NCBI Taxonomy" id="45130"/>
    <lineage>
        <taxon>Eukaryota</taxon>
        <taxon>Fungi</taxon>
        <taxon>Dikarya</taxon>
        <taxon>Ascomycota</taxon>
        <taxon>Pezizomycotina</taxon>
        <taxon>Dothideomycetes</taxon>
        <taxon>Pleosporomycetidae</taxon>
        <taxon>Pleosporales</taxon>
        <taxon>Pleosporineae</taxon>
        <taxon>Pleosporaceae</taxon>
        <taxon>Bipolaris</taxon>
    </lineage>
</organism>
<name>A0A8H6DZN2_COCSA</name>
<reference evidence="2" key="1">
    <citation type="submission" date="2019-11" db="EMBL/GenBank/DDBJ databases">
        <title>Bipolaris sorokiniana Genome sequencing.</title>
        <authorList>
            <person name="Wang H."/>
        </authorList>
    </citation>
    <scope>NUCLEOTIDE SEQUENCE</scope>
</reference>
<evidence type="ECO:0000313" key="3">
    <source>
        <dbReference type="Proteomes" id="UP000624244"/>
    </source>
</evidence>
<dbReference type="Proteomes" id="UP000624244">
    <property type="component" value="Unassembled WGS sequence"/>
</dbReference>
<feature type="region of interest" description="Disordered" evidence="1">
    <location>
        <begin position="40"/>
        <end position="90"/>
    </location>
</feature>